<accession>A0A2V2W338</accession>
<gene>
    <name evidence="7" type="ORF">C4B63_1g21</name>
</gene>
<dbReference type="Pfam" id="PF03151">
    <property type="entry name" value="TPT"/>
    <property type="match status" value="1"/>
</dbReference>
<feature type="transmembrane region" description="Helical" evidence="5">
    <location>
        <begin position="145"/>
        <end position="163"/>
    </location>
</feature>
<protein>
    <submittedName>
        <fullName evidence="7">Putative GDP-mannose transporter</fullName>
    </submittedName>
</protein>
<dbReference type="VEuPathDB" id="TriTrypDB:TcCLB.510355.220"/>
<feature type="transmembrane region" description="Helical" evidence="5">
    <location>
        <begin position="30"/>
        <end position="51"/>
    </location>
</feature>
<dbReference type="Proteomes" id="UP000246121">
    <property type="component" value="Unassembled WGS sequence"/>
</dbReference>
<name>A0A2V2W338_TRYCR</name>
<dbReference type="SUPFAM" id="SSF103481">
    <property type="entry name" value="Multidrug resistance efflux transporter EmrE"/>
    <property type="match status" value="1"/>
</dbReference>
<evidence type="ECO:0000256" key="1">
    <source>
        <dbReference type="ARBA" id="ARBA00004141"/>
    </source>
</evidence>
<evidence type="ECO:0000256" key="5">
    <source>
        <dbReference type="SAM" id="Phobius"/>
    </source>
</evidence>
<organism evidence="7 8">
    <name type="scientific">Trypanosoma cruzi</name>
    <dbReference type="NCBI Taxonomy" id="5693"/>
    <lineage>
        <taxon>Eukaryota</taxon>
        <taxon>Discoba</taxon>
        <taxon>Euglenozoa</taxon>
        <taxon>Kinetoplastea</taxon>
        <taxon>Metakinetoplastina</taxon>
        <taxon>Trypanosomatida</taxon>
        <taxon>Trypanosomatidae</taxon>
        <taxon>Trypanosoma</taxon>
        <taxon>Schizotrypanum</taxon>
    </lineage>
</organism>
<reference evidence="7 8" key="1">
    <citation type="journal article" date="2018" name="Microb. Genom.">
        <title>Expanding an expanded genome: long-read sequencing of Trypanosoma cruzi.</title>
        <authorList>
            <person name="Berna L."/>
            <person name="Rodriguez M."/>
            <person name="Chiribao M.L."/>
            <person name="Parodi-Talice A."/>
            <person name="Pita S."/>
            <person name="Rijo G."/>
            <person name="Alvarez-Valin F."/>
            <person name="Robello C."/>
        </authorList>
    </citation>
    <scope>NUCLEOTIDE SEQUENCE [LARGE SCALE GENOMIC DNA]</scope>
    <source>
        <strain evidence="7 8">Dm28c</strain>
    </source>
</reference>
<dbReference type="VEuPathDB" id="TriTrypDB:TcCLB.506753.60"/>
<dbReference type="AlphaFoldDB" id="A0A2V2W338"/>
<feature type="transmembrane region" description="Helical" evidence="5">
    <location>
        <begin position="257"/>
        <end position="290"/>
    </location>
</feature>
<evidence type="ECO:0000256" key="2">
    <source>
        <dbReference type="ARBA" id="ARBA00022692"/>
    </source>
</evidence>
<dbReference type="EMBL" id="PRFA01000001">
    <property type="protein sequence ID" value="PWV03066.1"/>
    <property type="molecule type" value="Genomic_DNA"/>
</dbReference>
<dbReference type="VEuPathDB" id="TriTrypDB:TcG_05199"/>
<evidence type="ECO:0000256" key="3">
    <source>
        <dbReference type="ARBA" id="ARBA00022989"/>
    </source>
</evidence>
<feature type="domain" description="Sugar phosphate transporter" evidence="6">
    <location>
        <begin position="16"/>
        <end position="287"/>
    </location>
</feature>
<keyword evidence="2 5" id="KW-0812">Transmembrane</keyword>
<keyword evidence="3 5" id="KW-1133">Transmembrane helix</keyword>
<dbReference type="VEuPathDB" id="TriTrypDB:TcYC6_0040670"/>
<dbReference type="VEuPathDB" id="TriTrypDB:C3747_3g50"/>
<dbReference type="InterPro" id="IPR050186">
    <property type="entry name" value="TPT_transporter"/>
</dbReference>
<comment type="caution">
    <text evidence="7">The sequence shown here is derived from an EMBL/GenBank/DDBJ whole genome shotgun (WGS) entry which is preliminary data.</text>
</comment>
<sequence>MFDYITFIRAILIYSLSSVGMMLSNKLAVMALPLPCTLALLQMTATLVLLVPFRSHVEAMTLRVAREWSPVALLFAFMLYTSMKSFVYANLSTVLTFRNLGSIVTTVAEYYLLGELVNTEVIFSQVVIFFGAVVYGWANSTFTMVGLVWMLANVVGQGCYGILVKHMTTNVPGFASATKYTLALYNNVIAIPMVFLIFLQHDEIRYISQTLPVITGFGWFWIGITCVLGFLISTSGFGLQKLVSAATFIELNNLTKFFNILIGVIFLHDPIGLVDGAGCVIALVAGAWYASAKYRFKDAQSNVLHKNLRECCGTSFCGKMVP</sequence>
<dbReference type="InterPro" id="IPR004853">
    <property type="entry name" value="Sugar_P_trans_dom"/>
</dbReference>
<evidence type="ECO:0000313" key="8">
    <source>
        <dbReference type="Proteomes" id="UP000246121"/>
    </source>
</evidence>
<dbReference type="VEuPathDB" id="TriTrypDB:BCY84_06759"/>
<evidence type="ECO:0000259" key="6">
    <source>
        <dbReference type="Pfam" id="PF03151"/>
    </source>
</evidence>
<dbReference type="PANTHER" id="PTHR11132">
    <property type="entry name" value="SOLUTE CARRIER FAMILY 35"/>
    <property type="match status" value="1"/>
</dbReference>
<dbReference type="GO" id="GO:0016020">
    <property type="term" value="C:membrane"/>
    <property type="evidence" value="ECO:0007669"/>
    <property type="project" value="UniProtKB-SubCell"/>
</dbReference>
<evidence type="ECO:0000256" key="4">
    <source>
        <dbReference type="ARBA" id="ARBA00023136"/>
    </source>
</evidence>
<keyword evidence="4 5" id="KW-0472">Membrane</keyword>
<feature type="transmembrane region" description="Helical" evidence="5">
    <location>
        <begin position="71"/>
        <end position="91"/>
    </location>
</feature>
<feature type="transmembrane region" description="Helical" evidence="5">
    <location>
        <begin position="183"/>
        <end position="199"/>
    </location>
</feature>
<dbReference type="VEuPathDB" id="TriTrypDB:TCSYLVIO_006809"/>
<feature type="transmembrane region" description="Helical" evidence="5">
    <location>
        <begin position="211"/>
        <end position="237"/>
    </location>
</feature>
<feature type="transmembrane region" description="Helical" evidence="5">
    <location>
        <begin position="7"/>
        <end position="24"/>
    </location>
</feature>
<dbReference type="InterPro" id="IPR037185">
    <property type="entry name" value="EmrE-like"/>
</dbReference>
<comment type="subcellular location">
    <subcellularLocation>
        <location evidence="1">Membrane</location>
        <topology evidence="1">Multi-pass membrane protein</topology>
    </subcellularLocation>
</comment>
<dbReference type="VEuPathDB" id="TriTrypDB:TcCL_NonESM03304"/>
<dbReference type="VEuPathDB" id="TriTrypDB:TcBrA4_0022910"/>
<feature type="transmembrane region" description="Helical" evidence="5">
    <location>
        <begin position="121"/>
        <end position="138"/>
    </location>
</feature>
<dbReference type="VEuPathDB" id="TriTrypDB:C4B63_1g21"/>
<dbReference type="VEuPathDB" id="TriTrypDB:ECC02_009178"/>
<evidence type="ECO:0000313" key="7">
    <source>
        <dbReference type="EMBL" id="PWV03066.1"/>
    </source>
</evidence>
<proteinExistence type="predicted"/>
<dbReference type="VEuPathDB" id="TriTrypDB:Tc_MARK_5570"/>
<dbReference type="VEuPathDB" id="TriTrypDB:TCDM_05707"/>